<dbReference type="AlphaFoldDB" id="A0A7V9Z036"/>
<sequence length="324" mass="39468">MRTNEMRDDHYYRLFFLLKKEYGFKVEKVTFIKRNVWLIYTTERIYVLKGYSSFKQAALQIIFMKSLKQIEFQAVPCLRTNTLSSGMIHFHYFYWVLQDYISSQIPFRFTSSKDRSDGLNLLEQYHHYSGRLLHHPFLYLHLPRYELYTKWLQRYERFLYFLPLIRQKIHAEEIEFILYSANLSLKNLTRFYHSFTDETNSIIHGDVASHNFLRTDDEKLYLIDYDLIAVAPKSIDYLQYAHRILPFLEWSFAELKKLPQMNEQLKKKWFLSALMFPADLLREWNVAMTKYLSEPRCLIRASEYTNSQFESRKQFVEEIYHMVR</sequence>
<proteinExistence type="predicted"/>
<evidence type="ECO:0000313" key="2">
    <source>
        <dbReference type="Proteomes" id="UP000580891"/>
    </source>
</evidence>
<accession>A0A7V9Z036</accession>
<gene>
    <name evidence="1" type="ORF">HNQ85_001866</name>
</gene>
<protein>
    <recommendedName>
        <fullName evidence="3">Aminoglycoside phosphotransferase</fullName>
    </recommendedName>
</protein>
<dbReference type="Gene3D" id="3.90.1200.10">
    <property type="match status" value="1"/>
</dbReference>
<keyword evidence="2" id="KW-1185">Reference proteome</keyword>
<organism evidence="1 2">
    <name type="scientific">[Anoxybacillus] calidus</name>
    <dbReference type="NCBI Taxonomy" id="575178"/>
    <lineage>
        <taxon>Bacteria</taxon>
        <taxon>Bacillati</taxon>
        <taxon>Bacillota</taxon>
        <taxon>Bacilli</taxon>
        <taxon>Bacillales</taxon>
        <taxon>Anoxybacillaceae</taxon>
        <taxon>Paranoxybacillus</taxon>
    </lineage>
</organism>
<dbReference type="InterPro" id="IPR011009">
    <property type="entry name" value="Kinase-like_dom_sf"/>
</dbReference>
<name>A0A7V9Z036_9BACL</name>
<evidence type="ECO:0008006" key="3">
    <source>
        <dbReference type="Google" id="ProtNLM"/>
    </source>
</evidence>
<comment type="caution">
    <text evidence="1">The sequence shown here is derived from an EMBL/GenBank/DDBJ whole genome shotgun (WGS) entry which is preliminary data.</text>
</comment>
<dbReference type="SUPFAM" id="SSF56112">
    <property type="entry name" value="Protein kinase-like (PK-like)"/>
    <property type="match status" value="1"/>
</dbReference>
<dbReference type="EMBL" id="JACDUU010000004">
    <property type="protein sequence ID" value="MBA2871591.1"/>
    <property type="molecule type" value="Genomic_DNA"/>
</dbReference>
<reference evidence="1 2" key="1">
    <citation type="submission" date="2020-07" db="EMBL/GenBank/DDBJ databases">
        <title>Genomic Encyclopedia of Type Strains, Phase IV (KMG-IV): sequencing the most valuable type-strain genomes for metagenomic binning, comparative biology and taxonomic classification.</title>
        <authorList>
            <person name="Goeker M."/>
        </authorList>
    </citation>
    <scope>NUCLEOTIDE SEQUENCE [LARGE SCALE GENOMIC DNA]</scope>
    <source>
        <strain evidence="1 2">DSM 25220</strain>
    </source>
</reference>
<dbReference type="Gene3D" id="3.30.200.20">
    <property type="entry name" value="Phosphorylase Kinase, domain 1"/>
    <property type="match status" value="1"/>
</dbReference>
<evidence type="ECO:0000313" key="1">
    <source>
        <dbReference type="EMBL" id="MBA2871591.1"/>
    </source>
</evidence>
<dbReference type="Proteomes" id="UP000580891">
    <property type="component" value="Unassembled WGS sequence"/>
</dbReference>